<proteinExistence type="predicted"/>
<gene>
    <name evidence="1" type="ORF">OIU79_024218</name>
</gene>
<dbReference type="EMBL" id="JAPFFK010000005">
    <property type="protein sequence ID" value="KAJ6763627.1"/>
    <property type="molecule type" value="Genomic_DNA"/>
</dbReference>
<reference evidence="1" key="1">
    <citation type="submission" date="2022-11" db="EMBL/GenBank/DDBJ databases">
        <authorList>
            <person name="Hyden B.L."/>
            <person name="Feng K."/>
            <person name="Yates T."/>
            <person name="Jawdy S."/>
            <person name="Smart L.B."/>
            <person name="Muchero W."/>
        </authorList>
    </citation>
    <scope>NUCLEOTIDE SEQUENCE</scope>
    <source>
        <tissue evidence="1">Shoot tip</tissue>
    </source>
</reference>
<protein>
    <submittedName>
        <fullName evidence="1">Uncharacterized protein</fullName>
    </submittedName>
</protein>
<dbReference type="Proteomes" id="UP001151532">
    <property type="component" value="Chromosome 13"/>
</dbReference>
<accession>A0A9Q0WAY1</accession>
<comment type="caution">
    <text evidence="1">The sequence shown here is derived from an EMBL/GenBank/DDBJ whole genome shotgun (WGS) entry which is preliminary data.</text>
</comment>
<evidence type="ECO:0000313" key="2">
    <source>
        <dbReference type="Proteomes" id="UP001151532"/>
    </source>
</evidence>
<name>A0A9Q0WAY1_SALPP</name>
<dbReference type="AlphaFoldDB" id="A0A9Q0WAY1"/>
<reference evidence="1" key="2">
    <citation type="journal article" date="2023" name="Int. J. Mol. Sci.">
        <title>De Novo Assembly and Annotation of 11 Diverse Shrub Willow (Salix) Genomes Reveals Novel Gene Organization in Sex-Linked Regions.</title>
        <authorList>
            <person name="Hyden B."/>
            <person name="Feng K."/>
            <person name="Yates T.B."/>
            <person name="Jawdy S."/>
            <person name="Cereghino C."/>
            <person name="Smart L.B."/>
            <person name="Muchero W."/>
        </authorList>
    </citation>
    <scope>NUCLEOTIDE SEQUENCE</scope>
    <source>
        <tissue evidence="1">Shoot tip</tissue>
    </source>
</reference>
<keyword evidence="2" id="KW-1185">Reference proteome</keyword>
<organism evidence="1 2">
    <name type="scientific">Salix purpurea</name>
    <name type="common">Purple osier willow</name>
    <dbReference type="NCBI Taxonomy" id="77065"/>
    <lineage>
        <taxon>Eukaryota</taxon>
        <taxon>Viridiplantae</taxon>
        <taxon>Streptophyta</taxon>
        <taxon>Embryophyta</taxon>
        <taxon>Tracheophyta</taxon>
        <taxon>Spermatophyta</taxon>
        <taxon>Magnoliopsida</taxon>
        <taxon>eudicotyledons</taxon>
        <taxon>Gunneridae</taxon>
        <taxon>Pentapetalae</taxon>
        <taxon>rosids</taxon>
        <taxon>fabids</taxon>
        <taxon>Malpighiales</taxon>
        <taxon>Salicaceae</taxon>
        <taxon>Saliceae</taxon>
        <taxon>Salix</taxon>
    </lineage>
</organism>
<evidence type="ECO:0000313" key="1">
    <source>
        <dbReference type="EMBL" id="KAJ6763627.1"/>
    </source>
</evidence>
<sequence>MAVTRRSRIKFLSRIRGTQGDMAPESVLNLLITSKGSFSYGMGWDGVVGNGHWNGSYRRHSEQRAGYMVERKDEGRQCNEFRVRNDNRP</sequence>